<accession>A0AAV7ILP6</accession>
<feature type="chain" id="PRO_5043933440" evidence="1">
    <location>
        <begin position="21"/>
        <end position="188"/>
    </location>
</feature>
<organism evidence="2 3">
    <name type="scientific">Cotesia glomerata</name>
    <name type="common">Lepidopteran parasitic wasp</name>
    <name type="synonym">Apanteles glomeratus</name>
    <dbReference type="NCBI Taxonomy" id="32391"/>
    <lineage>
        <taxon>Eukaryota</taxon>
        <taxon>Metazoa</taxon>
        <taxon>Ecdysozoa</taxon>
        <taxon>Arthropoda</taxon>
        <taxon>Hexapoda</taxon>
        <taxon>Insecta</taxon>
        <taxon>Pterygota</taxon>
        <taxon>Neoptera</taxon>
        <taxon>Endopterygota</taxon>
        <taxon>Hymenoptera</taxon>
        <taxon>Apocrita</taxon>
        <taxon>Ichneumonoidea</taxon>
        <taxon>Braconidae</taxon>
        <taxon>Microgastrinae</taxon>
        <taxon>Cotesia</taxon>
    </lineage>
</organism>
<dbReference type="EMBL" id="JAHXZJ010001119">
    <property type="protein sequence ID" value="KAH0553635.1"/>
    <property type="molecule type" value="Genomic_DNA"/>
</dbReference>
<protein>
    <submittedName>
        <fullName evidence="2">Uncharacterized protein</fullName>
    </submittedName>
</protein>
<dbReference type="Proteomes" id="UP000826195">
    <property type="component" value="Unassembled WGS sequence"/>
</dbReference>
<dbReference type="InterPro" id="IPR012674">
    <property type="entry name" value="Calycin"/>
</dbReference>
<keyword evidence="3" id="KW-1185">Reference proteome</keyword>
<evidence type="ECO:0000256" key="1">
    <source>
        <dbReference type="SAM" id="SignalP"/>
    </source>
</evidence>
<reference evidence="2 3" key="1">
    <citation type="journal article" date="2021" name="J. Hered.">
        <title>A chromosome-level genome assembly of the parasitoid wasp, Cotesia glomerata (Hymenoptera: Braconidae).</title>
        <authorList>
            <person name="Pinto B.J."/>
            <person name="Weis J.J."/>
            <person name="Gamble T."/>
            <person name="Ode P.J."/>
            <person name="Paul R."/>
            <person name="Zaspel J.M."/>
        </authorList>
    </citation>
    <scope>NUCLEOTIDE SEQUENCE [LARGE SCALE GENOMIC DNA]</scope>
    <source>
        <strain evidence="2">CgM1</strain>
    </source>
</reference>
<comment type="caution">
    <text evidence="2">The sequence shown here is derived from an EMBL/GenBank/DDBJ whole genome shotgun (WGS) entry which is preliminary data.</text>
</comment>
<keyword evidence="1" id="KW-0732">Signal</keyword>
<dbReference type="AlphaFoldDB" id="A0AAV7ILP6"/>
<sequence>MKNFIVICCVLAAVFGQIRSVAIEHPSCSSIQFDKVTVNISEISGNYFGCVDSPNKPPESKDCIRLNLVPTSSNSWESRFFSVSKKAGNGESLTADATIKDQEIELAYNSLYSTMPPITFTALDINSDYLIYLGCKDKIENGWIAYFAKTLELCKKYRHKLDESIQKYNLTSISLVNVNHNNCGSYKV</sequence>
<proteinExistence type="predicted"/>
<dbReference type="Gene3D" id="2.40.128.20">
    <property type="match status" value="1"/>
</dbReference>
<evidence type="ECO:0000313" key="2">
    <source>
        <dbReference type="EMBL" id="KAH0553635.1"/>
    </source>
</evidence>
<name>A0AAV7ILP6_COTGL</name>
<gene>
    <name evidence="2" type="ORF">KQX54_002985</name>
</gene>
<feature type="signal peptide" evidence="1">
    <location>
        <begin position="1"/>
        <end position="20"/>
    </location>
</feature>
<evidence type="ECO:0000313" key="3">
    <source>
        <dbReference type="Proteomes" id="UP000826195"/>
    </source>
</evidence>